<dbReference type="Proteomes" id="UP000334019">
    <property type="component" value="Chromosome"/>
</dbReference>
<evidence type="ECO:0000259" key="2">
    <source>
        <dbReference type="PROSITE" id="PS51819"/>
    </source>
</evidence>
<feature type="domain" description="VOC" evidence="2">
    <location>
        <begin position="1"/>
        <end position="87"/>
    </location>
</feature>
<sequence length="91" mass="9856">MLRRDDLRLLLNTPGGGGGAGQPMRDGTMPVPGGWNRIQIEVDDLDATVDALRRHDIALRSEIIQGNGGRQVVADDPSGNPIELFEPRRGD</sequence>
<feature type="region of interest" description="Disordered" evidence="1">
    <location>
        <begin position="12"/>
        <end position="33"/>
    </location>
</feature>
<dbReference type="EMBL" id="CP045851">
    <property type="protein sequence ID" value="QGG94320.1"/>
    <property type="molecule type" value="Genomic_DNA"/>
</dbReference>
<evidence type="ECO:0000256" key="1">
    <source>
        <dbReference type="SAM" id="MobiDB-lite"/>
    </source>
</evidence>
<organism evidence="3 4">
    <name type="scientific">Actinomarinicola tropica</name>
    <dbReference type="NCBI Taxonomy" id="2789776"/>
    <lineage>
        <taxon>Bacteria</taxon>
        <taxon>Bacillati</taxon>
        <taxon>Actinomycetota</taxon>
        <taxon>Acidimicrobiia</taxon>
        <taxon>Acidimicrobiales</taxon>
        <taxon>Iamiaceae</taxon>
        <taxon>Actinomarinicola</taxon>
    </lineage>
</organism>
<dbReference type="InterPro" id="IPR004360">
    <property type="entry name" value="Glyas_Fos-R_dOase_dom"/>
</dbReference>
<dbReference type="CDD" id="cd06587">
    <property type="entry name" value="VOC"/>
    <property type="match status" value="1"/>
</dbReference>
<dbReference type="Pfam" id="PF00903">
    <property type="entry name" value="Glyoxalase"/>
    <property type="match status" value="1"/>
</dbReference>
<accession>A0A5Q2RKD2</accession>
<dbReference type="InterPro" id="IPR037523">
    <property type="entry name" value="VOC_core"/>
</dbReference>
<gene>
    <name evidence="3" type="ORF">GH723_03950</name>
</gene>
<evidence type="ECO:0000313" key="3">
    <source>
        <dbReference type="EMBL" id="QGG94320.1"/>
    </source>
</evidence>
<feature type="region of interest" description="Disordered" evidence="1">
    <location>
        <begin position="68"/>
        <end position="91"/>
    </location>
</feature>
<proteinExistence type="predicted"/>
<keyword evidence="4" id="KW-1185">Reference proteome</keyword>
<name>A0A5Q2RKD2_9ACTN</name>
<dbReference type="PROSITE" id="PS51819">
    <property type="entry name" value="VOC"/>
    <property type="match status" value="1"/>
</dbReference>
<reference evidence="3 4" key="1">
    <citation type="submission" date="2019-11" db="EMBL/GenBank/DDBJ databases">
        <authorList>
            <person name="He Y."/>
        </authorList>
    </citation>
    <scope>NUCLEOTIDE SEQUENCE [LARGE SCALE GENOMIC DNA]</scope>
    <source>
        <strain evidence="3 4">SCSIO 58843</strain>
    </source>
</reference>
<dbReference type="InterPro" id="IPR029068">
    <property type="entry name" value="Glyas_Bleomycin-R_OHBP_Dase"/>
</dbReference>
<protein>
    <submittedName>
        <fullName evidence="3">VOC family protein</fullName>
    </submittedName>
</protein>
<dbReference type="KEGG" id="atq:GH723_03950"/>
<dbReference type="Gene3D" id="3.10.180.10">
    <property type="entry name" value="2,3-Dihydroxybiphenyl 1,2-Dioxygenase, domain 1"/>
    <property type="match status" value="1"/>
</dbReference>
<evidence type="ECO:0000313" key="4">
    <source>
        <dbReference type="Proteomes" id="UP000334019"/>
    </source>
</evidence>
<dbReference type="AlphaFoldDB" id="A0A5Q2RKD2"/>
<dbReference type="SUPFAM" id="SSF54593">
    <property type="entry name" value="Glyoxalase/Bleomycin resistance protein/Dihydroxybiphenyl dioxygenase"/>
    <property type="match status" value="1"/>
</dbReference>